<dbReference type="PATRIC" id="fig|29536.5.peg.425"/>
<dbReference type="AlphaFoldDB" id="A0A199XTW7"/>
<sequence>MPITVLTPMQTTKFMRKKILLILLVLIATASSSAQVLYIMKNNIGECENYSLPSYSGPERVYYIRSNGKQICPIKEIQGLNGEYVLVFDALPELYLNDTSGEDWGCGGPCYACGYRLEGSILCNLESAHVLFEGSCSLPGSVPYYFMTTNKVLTNPTISNDAFCESIPLKAETCFTTQKFSWYYSTDGINYTSMNKTTLYDESFTFKKTDFLSTSYTGNIHFKVLIDTDVTVVGEEVYSNIITYKVISCSPLLEHNPPLVSNPSCTNTATGSIPLKFKSDIKDDEQLLLNLFINTTPPQFLDSKFVQKSSIINKEYTWTNIGAGNYIIRYQAQKTTDNTTDVNSSAVTTEAFSIVDPPLFSFSTTGTEPKCNGAKGTITITASGGTPPYYYYLNNDPKIEFTSPKIIDVDAGDNYIKVEDSKYCIDNTKNDKK</sequence>
<dbReference type="RefSeq" id="WP_082923194.1">
    <property type="nucleotide sequence ID" value="NZ_JMTM01000015.1"/>
</dbReference>
<comment type="caution">
    <text evidence="1">The sequence shown here is derived from an EMBL/GenBank/DDBJ whole genome shotgun (WGS) entry which is preliminary data.</text>
</comment>
<keyword evidence="2" id="KW-1185">Reference proteome</keyword>
<proteinExistence type="predicted"/>
<protein>
    <recommendedName>
        <fullName evidence="3">SprB repeat-containing protein</fullName>
    </recommendedName>
</protein>
<reference evidence="1 2" key="1">
    <citation type="submission" date="2016-06" db="EMBL/GenBank/DDBJ databases">
        <title>Draft genome sequence of Flavobacterium succinicans strain DD5b.</title>
        <authorList>
            <person name="Poehlein A."/>
            <person name="Daniel R."/>
            <person name="Simeonova D.D."/>
        </authorList>
    </citation>
    <scope>NUCLEOTIDE SEQUENCE [LARGE SCALE GENOMIC DNA]</scope>
    <source>
        <strain evidence="1 2">DD5b</strain>
    </source>
</reference>
<accession>A0A199XTW7</accession>
<dbReference type="EMBL" id="JMTM01000015">
    <property type="protein sequence ID" value="OAZ05203.1"/>
    <property type="molecule type" value="Genomic_DNA"/>
</dbReference>
<dbReference type="InterPro" id="IPR025667">
    <property type="entry name" value="SprB_repeat"/>
</dbReference>
<name>A0A199XTW7_9FLAO</name>
<organism evidence="1 2">
    <name type="scientific">Flavobacterium succinicans</name>
    <dbReference type="NCBI Taxonomy" id="29536"/>
    <lineage>
        <taxon>Bacteria</taxon>
        <taxon>Pseudomonadati</taxon>
        <taxon>Bacteroidota</taxon>
        <taxon>Flavobacteriia</taxon>
        <taxon>Flavobacteriales</taxon>
        <taxon>Flavobacteriaceae</taxon>
        <taxon>Flavobacterium</taxon>
    </lineage>
</organism>
<dbReference type="OrthoDB" id="1362247at2"/>
<evidence type="ECO:0000313" key="2">
    <source>
        <dbReference type="Proteomes" id="UP000093807"/>
    </source>
</evidence>
<evidence type="ECO:0008006" key="3">
    <source>
        <dbReference type="Google" id="ProtNLM"/>
    </source>
</evidence>
<dbReference type="Pfam" id="PF13573">
    <property type="entry name" value="SprB"/>
    <property type="match status" value="1"/>
</dbReference>
<evidence type="ECO:0000313" key="1">
    <source>
        <dbReference type="EMBL" id="OAZ05203.1"/>
    </source>
</evidence>
<gene>
    <name evidence="1" type="ORF">FLB_03990</name>
</gene>
<dbReference type="Proteomes" id="UP000093807">
    <property type="component" value="Unassembled WGS sequence"/>
</dbReference>